<dbReference type="AlphaFoldDB" id="A0A286RG50"/>
<sequence>MTCLMDHLLGKRPLSEFSNQPNSIPSRVRSGNGFQKLDGSGARLSEKAPVDQLQRSSRHTNCRSSLNGCKSPAEKFVDMIHLEQGPTLAIGHGQQYEHAAALDFPF</sequence>
<feature type="region of interest" description="Disordered" evidence="1">
    <location>
        <begin position="14"/>
        <end position="65"/>
    </location>
</feature>
<name>A0A286RG50_9BACT</name>
<proteinExistence type="predicted"/>
<dbReference type="Proteomes" id="UP000215086">
    <property type="component" value="Chromosome"/>
</dbReference>
<protein>
    <submittedName>
        <fullName evidence="2">Uncharacterized protein</fullName>
    </submittedName>
</protein>
<evidence type="ECO:0000256" key="1">
    <source>
        <dbReference type="SAM" id="MobiDB-lite"/>
    </source>
</evidence>
<accession>A0A286RG50</accession>
<evidence type="ECO:0000313" key="3">
    <source>
        <dbReference type="Proteomes" id="UP000215086"/>
    </source>
</evidence>
<feature type="compositionally biased region" description="Polar residues" evidence="1">
    <location>
        <begin position="16"/>
        <end position="25"/>
    </location>
</feature>
<organism evidence="2 3">
    <name type="scientific">Thermogutta terrifontis</name>
    <dbReference type="NCBI Taxonomy" id="1331910"/>
    <lineage>
        <taxon>Bacteria</taxon>
        <taxon>Pseudomonadati</taxon>
        <taxon>Planctomycetota</taxon>
        <taxon>Planctomycetia</taxon>
        <taxon>Pirellulales</taxon>
        <taxon>Thermoguttaceae</taxon>
        <taxon>Thermogutta</taxon>
    </lineage>
</organism>
<evidence type="ECO:0000313" key="2">
    <source>
        <dbReference type="EMBL" id="ASV74941.1"/>
    </source>
</evidence>
<gene>
    <name evidence="2" type="ORF">THTE_2339</name>
</gene>
<reference evidence="2 3" key="1">
    <citation type="journal article" name="Front. Microbiol.">
        <title>Sugar Metabolism of the First Thermophilic Planctomycete Thermogutta terrifontis: Comparative Genomic and Transcriptomic Approaches.</title>
        <authorList>
            <person name="Elcheninov A.G."/>
            <person name="Menzel P."/>
            <person name="Gudbergsdottir S.R."/>
            <person name="Slesarev A.I."/>
            <person name="Kadnikov V.V."/>
            <person name="Krogh A."/>
            <person name="Bonch-Osmolovskaya E.A."/>
            <person name="Peng X."/>
            <person name="Kublanov I.V."/>
        </authorList>
    </citation>
    <scope>NUCLEOTIDE SEQUENCE [LARGE SCALE GENOMIC DNA]</scope>
    <source>
        <strain evidence="2 3">R1</strain>
    </source>
</reference>
<keyword evidence="3" id="KW-1185">Reference proteome</keyword>
<dbReference type="KEGG" id="ttf:THTE_2339"/>
<dbReference type="EMBL" id="CP018477">
    <property type="protein sequence ID" value="ASV74941.1"/>
    <property type="molecule type" value="Genomic_DNA"/>
</dbReference>